<reference evidence="6" key="5">
    <citation type="submission" date="2018-04" db="UniProtKB">
        <authorList>
            <consortium name="EnsemblFungi"/>
        </authorList>
    </citation>
    <scope>IDENTIFICATION</scope>
    <source>
        <strain evidence="6">R3-111a-1</strain>
    </source>
</reference>
<name>J3P233_GAET3</name>
<accession>J3P233</accession>
<protein>
    <submittedName>
        <fullName evidence="5 6">Uncharacterized protein</fullName>
    </submittedName>
</protein>
<dbReference type="STRING" id="644352.J3P233"/>
<dbReference type="Proteomes" id="UP000006039">
    <property type="component" value="Unassembled WGS sequence"/>
</dbReference>
<proteinExistence type="predicted"/>
<dbReference type="SUPFAM" id="SSF52540">
    <property type="entry name" value="P-loop containing nucleoside triphosphate hydrolases"/>
    <property type="match status" value="1"/>
</dbReference>
<dbReference type="RefSeq" id="XP_009223669.1">
    <property type="nucleotide sequence ID" value="XM_009225405.1"/>
</dbReference>
<evidence type="ECO:0000256" key="1">
    <source>
        <dbReference type="ARBA" id="ARBA00022737"/>
    </source>
</evidence>
<dbReference type="InterPro" id="IPR056884">
    <property type="entry name" value="NPHP3-like_N"/>
</dbReference>
<gene>
    <name evidence="6" type="primary">20348039</name>
    <name evidence="5" type="ORF">GGTG_07581</name>
</gene>
<evidence type="ECO:0000259" key="4">
    <source>
        <dbReference type="Pfam" id="PF25053"/>
    </source>
</evidence>
<dbReference type="GeneID" id="20348039"/>
<feature type="region of interest" description="Disordered" evidence="2">
    <location>
        <begin position="55"/>
        <end position="78"/>
    </location>
</feature>
<dbReference type="InterPro" id="IPR027417">
    <property type="entry name" value="P-loop_NTPase"/>
</dbReference>
<dbReference type="PANTHER" id="PTHR10039">
    <property type="entry name" value="AMELOGENIN"/>
    <property type="match status" value="1"/>
</dbReference>
<evidence type="ECO:0000256" key="2">
    <source>
        <dbReference type="SAM" id="MobiDB-lite"/>
    </source>
</evidence>
<dbReference type="EMBL" id="GL385398">
    <property type="protein sequence ID" value="EJT73725.1"/>
    <property type="molecule type" value="Genomic_DNA"/>
</dbReference>
<reference evidence="5" key="3">
    <citation type="submission" date="2010-09" db="EMBL/GenBank/DDBJ databases">
        <title>Annotation of Gaeumannomyces graminis var. tritici R3-111a-1.</title>
        <authorList>
            <consortium name="The Broad Institute Genome Sequencing Platform"/>
            <person name="Ma L.-J."/>
            <person name="Dead R."/>
            <person name="Young S.K."/>
            <person name="Zeng Q."/>
            <person name="Gargeya S."/>
            <person name="Fitzgerald M."/>
            <person name="Haas B."/>
            <person name="Abouelleil A."/>
            <person name="Alvarado L."/>
            <person name="Arachchi H.M."/>
            <person name="Berlin A."/>
            <person name="Brown A."/>
            <person name="Chapman S.B."/>
            <person name="Chen Z."/>
            <person name="Dunbar C."/>
            <person name="Freedman E."/>
            <person name="Gearin G."/>
            <person name="Gellesch M."/>
            <person name="Goldberg J."/>
            <person name="Griggs A."/>
            <person name="Gujja S."/>
            <person name="Heiman D."/>
            <person name="Howarth C."/>
            <person name="Larson L."/>
            <person name="Lui A."/>
            <person name="MacDonald P.J.P."/>
            <person name="Mehta T."/>
            <person name="Montmayeur A."/>
            <person name="Murphy C."/>
            <person name="Neiman D."/>
            <person name="Pearson M."/>
            <person name="Priest M."/>
            <person name="Roberts A."/>
            <person name="Saif S."/>
            <person name="Shea T."/>
            <person name="Shenoy N."/>
            <person name="Sisk P."/>
            <person name="Stolte C."/>
            <person name="Sykes S."/>
            <person name="Yandava C."/>
            <person name="Wortman J."/>
            <person name="Nusbaum C."/>
            <person name="Birren B."/>
        </authorList>
    </citation>
    <scope>NUCLEOTIDE SEQUENCE</scope>
    <source>
        <strain evidence="5">R3-111a-1</strain>
    </source>
</reference>
<dbReference type="Pfam" id="PF24883">
    <property type="entry name" value="NPHP3_N"/>
    <property type="match status" value="1"/>
</dbReference>
<reference evidence="5" key="2">
    <citation type="submission" date="2010-07" db="EMBL/GenBank/DDBJ databases">
        <authorList>
            <consortium name="The Broad Institute Genome Sequencing Platform"/>
            <consortium name="Broad Institute Genome Sequencing Center for Infectious Disease"/>
            <person name="Ma L.-J."/>
            <person name="Dead R."/>
            <person name="Young S."/>
            <person name="Zeng Q."/>
            <person name="Koehrsen M."/>
            <person name="Alvarado L."/>
            <person name="Berlin A."/>
            <person name="Chapman S.B."/>
            <person name="Chen Z."/>
            <person name="Freedman E."/>
            <person name="Gellesch M."/>
            <person name="Goldberg J."/>
            <person name="Griggs A."/>
            <person name="Gujja S."/>
            <person name="Heilman E.R."/>
            <person name="Heiman D."/>
            <person name="Hepburn T."/>
            <person name="Howarth C."/>
            <person name="Jen D."/>
            <person name="Larson L."/>
            <person name="Mehta T."/>
            <person name="Neiman D."/>
            <person name="Pearson M."/>
            <person name="Roberts A."/>
            <person name="Saif S."/>
            <person name="Shea T."/>
            <person name="Shenoy N."/>
            <person name="Sisk P."/>
            <person name="Stolte C."/>
            <person name="Sykes S."/>
            <person name="Walk T."/>
            <person name="White J."/>
            <person name="Yandava C."/>
            <person name="Haas B."/>
            <person name="Nusbaum C."/>
            <person name="Birren B."/>
        </authorList>
    </citation>
    <scope>NUCLEOTIDE SEQUENCE</scope>
    <source>
        <strain evidence="5">R3-111a-1</strain>
    </source>
</reference>
<organism evidence="5">
    <name type="scientific">Gaeumannomyces tritici (strain R3-111a-1)</name>
    <name type="common">Wheat and barley take-all root rot fungus</name>
    <name type="synonym">Gaeumannomyces graminis var. tritici</name>
    <dbReference type="NCBI Taxonomy" id="644352"/>
    <lineage>
        <taxon>Eukaryota</taxon>
        <taxon>Fungi</taxon>
        <taxon>Dikarya</taxon>
        <taxon>Ascomycota</taxon>
        <taxon>Pezizomycotina</taxon>
        <taxon>Sordariomycetes</taxon>
        <taxon>Sordariomycetidae</taxon>
        <taxon>Magnaporthales</taxon>
        <taxon>Magnaporthaceae</taxon>
        <taxon>Gaeumannomyces</taxon>
    </lineage>
</organism>
<dbReference type="PANTHER" id="PTHR10039:SF5">
    <property type="entry name" value="NACHT DOMAIN-CONTAINING PROTEIN"/>
    <property type="match status" value="1"/>
</dbReference>
<evidence type="ECO:0000313" key="5">
    <source>
        <dbReference type="EMBL" id="EJT73725.1"/>
    </source>
</evidence>
<reference evidence="7" key="1">
    <citation type="submission" date="2010-07" db="EMBL/GenBank/DDBJ databases">
        <title>The genome sequence of Gaeumannomyces graminis var. tritici strain R3-111a-1.</title>
        <authorList>
            <consortium name="The Broad Institute Genome Sequencing Platform"/>
            <person name="Ma L.-J."/>
            <person name="Dead R."/>
            <person name="Young S."/>
            <person name="Zeng Q."/>
            <person name="Koehrsen M."/>
            <person name="Alvarado L."/>
            <person name="Berlin A."/>
            <person name="Chapman S.B."/>
            <person name="Chen Z."/>
            <person name="Freedman E."/>
            <person name="Gellesch M."/>
            <person name="Goldberg J."/>
            <person name="Griggs A."/>
            <person name="Gujja S."/>
            <person name="Heilman E.R."/>
            <person name="Heiman D."/>
            <person name="Hepburn T."/>
            <person name="Howarth C."/>
            <person name="Jen D."/>
            <person name="Larson L."/>
            <person name="Mehta T."/>
            <person name="Neiman D."/>
            <person name="Pearson M."/>
            <person name="Roberts A."/>
            <person name="Saif S."/>
            <person name="Shea T."/>
            <person name="Shenoy N."/>
            <person name="Sisk P."/>
            <person name="Stolte C."/>
            <person name="Sykes S."/>
            <person name="Walk T."/>
            <person name="White J."/>
            <person name="Yandava C."/>
            <person name="Haas B."/>
            <person name="Nusbaum C."/>
            <person name="Birren B."/>
        </authorList>
    </citation>
    <scope>NUCLEOTIDE SEQUENCE [LARGE SCALE GENOMIC DNA]</scope>
    <source>
        <strain evidence="7">R3-111a-1</strain>
    </source>
</reference>
<keyword evidence="7" id="KW-1185">Reference proteome</keyword>
<reference evidence="6" key="4">
    <citation type="journal article" date="2015" name="G3 (Bethesda)">
        <title>Genome sequences of three phytopathogenic species of the Magnaporthaceae family of fungi.</title>
        <authorList>
            <person name="Okagaki L.H."/>
            <person name="Nunes C.C."/>
            <person name="Sailsbery J."/>
            <person name="Clay B."/>
            <person name="Brown D."/>
            <person name="John T."/>
            <person name="Oh Y."/>
            <person name="Young N."/>
            <person name="Fitzgerald M."/>
            <person name="Haas B.J."/>
            <person name="Zeng Q."/>
            <person name="Young S."/>
            <person name="Adiconis X."/>
            <person name="Fan L."/>
            <person name="Levin J.Z."/>
            <person name="Mitchell T.K."/>
            <person name="Okubara P.A."/>
            <person name="Farman M.L."/>
            <person name="Kohn L.M."/>
            <person name="Birren B."/>
            <person name="Ma L.-J."/>
            <person name="Dean R.A."/>
        </authorList>
    </citation>
    <scope>NUCLEOTIDE SEQUENCE</scope>
    <source>
        <strain evidence="6">R3-111a-1</strain>
    </source>
</reference>
<evidence type="ECO:0000259" key="3">
    <source>
        <dbReference type="Pfam" id="PF24883"/>
    </source>
</evidence>
<evidence type="ECO:0000313" key="7">
    <source>
        <dbReference type="Proteomes" id="UP000006039"/>
    </source>
</evidence>
<evidence type="ECO:0000313" key="6">
    <source>
        <dbReference type="EnsemblFungi" id="EJT73725"/>
    </source>
</evidence>
<sequence length="1049" mass="117663">MDALTALGLAANILQFVEVTGRLISSARELSQQGAKSEYVELEAIAQQLRGLAEGIRPPQDGDDDEDPAHTHTDGGVGKLATSSIEIANELLGALDSLKLQGGKHKWKSFHQALRTVWKAGKIEDLQKRMDKLSKALNSELMASQQRQIFRKLDLLAAHNRRLEAARAKDIQDLRGRLQGAYDGLKKELHGDESHRAPMSALLHVAEKEVQYSAEQAVLDKLRFDTIDDRYEGIRLAHSKSFCWVFGTQLEKDAPLSSFAEWLTSAEDLFWVSGKPGSGKSTLMKYICMHRETRRRLQAWAQDDRLIMAGFFFWNAAKQSLQKSQQGLLRSLLYQILRQSPELIEHIYPDIGHTQLQRHSSTASHPGTWDRTFQVPNPATSVLGLISVLRRACELLAASNEKCCFFIDGLDEFEGQPKDIIDLIGILRSIPNVKICISSRPWNEFEDKFGQSGSRKLYMQDLTREDIQKYVCDTFENDVNYHELEEEDGAGRNLINEIIEAAQGVFLWIILVVRSFQEGLVNGDSIKDLQVRLRQLPRDLNEYFKKILLSDVPEFYQQQSARIFAAALNAHDPLPLMTYWFMEQGDADYACELEIGPPVNVQQAIKRHKQMRKRLNACCKGLLEVHSQLPSVDESRLSYSIHFGWKVDFLHRTAKDFLARAETQAFLATWDPPAPGTDVIICGAILSQMKTAPHRYFMFGEAGYITRLLDLFLSHCRALNDNPGSDCEPALLGRFLDQLDAALRGLEKVIRDNFYHTMLSSLLREGFGKSCSLRPACTKFLHVCAKYGLCRYVNQELGSRPNEPLLLAQLLRVAVEGADRPMVQVLLRGGANPNDQVSGYQSNWELLLQDVYNISISVSRREEKDPSLYHIIQDFLDSGADVAARFDFGYEPFSSREILHRALPQEYMACIDHFFVDPRHAKASYAKDVPHDLATVGPGQNHDISIDPKQAKSVSNSPAAVDLGQQVLLRGGANPKGVPHNLAAVDLGRSHDISVDPKQAKSVSSSLAAVDLGQSLHREASPGVRAFARTRFSRLSSWLRGLLGKGSRS</sequence>
<keyword evidence="1" id="KW-0677">Repeat</keyword>
<dbReference type="VEuPathDB" id="FungiDB:GGTG_07581"/>
<dbReference type="HOGENOM" id="CLU_002341_6_1_1"/>
<dbReference type="EnsemblFungi" id="EJT73725">
    <property type="protein sequence ID" value="EJT73725"/>
    <property type="gene ID" value="GGTG_07581"/>
</dbReference>
<dbReference type="eggNOG" id="ENOG502SHWY">
    <property type="taxonomic scope" value="Eukaryota"/>
</dbReference>
<feature type="domain" description="Nephrocystin 3-like N-terminal" evidence="3">
    <location>
        <begin position="258"/>
        <end position="440"/>
    </location>
</feature>
<dbReference type="AlphaFoldDB" id="J3P233"/>
<feature type="domain" description="DUF7791" evidence="4">
    <location>
        <begin position="552"/>
        <end position="693"/>
    </location>
</feature>
<dbReference type="InterPro" id="IPR056693">
    <property type="entry name" value="DUF7791"/>
</dbReference>
<dbReference type="OrthoDB" id="443402at2759"/>
<dbReference type="Pfam" id="PF25053">
    <property type="entry name" value="DUF7791"/>
    <property type="match status" value="1"/>
</dbReference>
<dbReference type="Gene3D" id="3.40.50.300">
    <property type="entry name" value="P-loop containing nucleotide triphosphate hydrolases"/>
    <property type="match status" value="1"/>
</dbReference>